<proteinExistence type="inferred from homology"/>
<dbReference type="EMBL" id="KQ459037">
    <property type="protein sequence ID" value="KPJ04284.1"/>
    <property type="molecule type" value="Genomic_DNA"/>
</dbReference>
<comment type="similarity">
    <text evidence="1">Belongs to the CCDC149 family.</text>
</comment>
<dbReference type="Proteomes" id="UP000053268">
    <property type="component" value="Unassembled WGS sequence"/>
</dbReference>
<sequence>MFNKSKVQFQDQQLDDYVLENSVLKSKLQSKVDALGIMSKELDKCSMERDRYKILVEQLQCKKSVSICVQDNNNYRFTQTNTISGGEILARTREHNNMLKLEVETLRSKLEEANGDIMALRRQLQKGTLLDENDVNKKTLQNSQQKDYEQLVQNLEKIQNKYQQLRLDYRTKLDEKEELVADRDYYKNKVQRLNHQISYFLTNKNVQQDSELDQPKPIVDIDALVTENKYLHERITQLQVEKEIVKRTLTKYKTLLDNRSKGDTVNIKRGFADVMTQKQVREYLDTNSKTGLKRSSAAELKSLCLGLFEALNDKSIALQHQRKTNQILANRINELEKTLESWCNGQKCIPIFPSQMLLEEFLPDTSSVKSDEKNNKVLEDSEVKIQNTYSDSEEDFGTFDNETISFGDNYTDGGGDRHVSKTILPLELEQLVKEALADLKPVQ</sequence>
<keyword evidence="5" id="KW-1185">Reference proteome</keyword>
<dbReference type="PANTHER" id="PTHR21682">
    <property type="entry name" value="COILED-COIL DOMAIN-CONTAINING PROTEIN 149"/>
    <property type="match status" value="1"/>
</dbReference>
<dbReference type="AlphaFoldDB" id="A0A0N0PA99"/>
<dbReference type="PANTHER" id="PTHR21682:SF2">
    <property type="entry name" value="COILED-COIL DOMAIN-CONTAINING PROTEIN 149"/>
    <property type="match status" value="1"/>
</dbReference>
<dbReference type="Pfam" id="PF09789">
    <property type="entry name" value="CC149"/>
    <property type="match status" value="1"/>
</dbReference>
<gene>
    <name evidence="4" type="ORF">RR46_01568</name>
</gene>
<evidence type="ECO:0000256" key="3">
    <source>
        <dbReference type="SAM" id="Coils"/>
    </source>
</evidence>
<evidence type="ECO:0000313" key="5">
    <source>
        <dbReference type="Proteomes" id="UP000053268"/>
    </source>
</evidence>
<accession>A0A0N0PA99</accession>
<feature type="coiled-coil region" evidence="3">
    <location>
        <begin position="89"/>
        <end position="196"/>
    </location>
</feature>
<evidence type="ECO:0000256" key="2">
    <source>
        <dbReference type="ARBA" id="ARBA00023054"/>
    </source>
</evidence>
<organism evidence="4 5">
    <name type="scientific">Papilio xuthus</name>
    <name type="common">Asian swallowtail butterfly</name>
    <dbReference type="NCBI Taxonomy" id="66420"/>
    <lineage>
        <taxon>Eukaryota</taxon>
        <taxon>Metazoa</taxon>
        <taxon>Ecdysozoa</taxon>
        <taxon>Arthropoda</taxon>
        <taxon>Hexapoda</taxon>
        <taxon>Insecta</taxon>
        <taxon>Pterygota</taxon>
        <taxon>Neoptera</taxon>
        <taxon>Endopterygota</taxon>
        <taxon>Lepidoptera</taxon>
        <taxon>Glossata</taxon>
        <taxon>Ditrysia</taxon>
        <taxon>Papilionoidea</taxon>
        <taxon>Papilionidae</taxon>
        <taxon>Papilioninae</taxon>
        <taxon>Papilio</taxon>
    </lineage>
</organism>
<keyword evidence="2 3" id="KW-0175">Coiled coil</keyword>
<dbReference type="InterPro" id="IPR019179">
    <property type="entry name" value="CC149"/>
</dbReference>
<name>A0A0N0PA99_PAPXU</name>
<reference evidence="4 5" key="1">
    <citation type="journal article" date="2015" name="Nat. Commun.">
        <title>Outbred genome sequencing and CRISPR/Cas9 gene editing in butterflies.</title>
        <authorList>
            <person name="Li X."/>
            <person name="Fan D."/>
            <person name="Zhang W."/>
            <person name="Liu G."/>
            <person name="Zhang L."/>
            <person name="Zhao L."/>
            <person name="Fang X."/>
            <person name="Chen L."/>
            <person name="Dong Y."/>
            <person name="Chen Y."/>
            <person name="Ding Y."/>
            <person name="Zhao R."/>
            <person name="Feng M."/>
            <person name="Zhu Y."/>
            <person name="Feng Y."/>
            <person name="Jiang X."/>
            <person name="Zhu D."/>
            <person name="Xiang H."/>
            <person name="Feng X."/>
            <person name="Li S."/>
            <person name="Wang J."/>
            <person name="Zhang G."/>
            <person name="Kronforst M.R."/>
            <person name="Wang W."/>
        </authorList>
    </citation>
    <scope>NUCLEOTIDE SEQUENCE [LARGE SCALE GENOMIC DNA]</scope>
    <source>
        <strain evidence="4">Ya'a_city_454_Px</strain>
        <tissue evidence="4">Whole body</tissue>
    </source>
</reference>
<dbReference type="STRING" id="66420.A0A0N0PA99"/>
<evidence type="ECO:0000256" key="1">
    <source>
        <dbReference type="ARBA" id="ARBA00005872"/>
    </source>
</evidence>
<evidence type="ECO:0000313" key="4">
    <source>
        <dbReference type="EMBL" id="KPJ04284.1"/>
    </source>
</evidence>
<protein>
    <submittedName>
        <fullName evidence="4">Coiled-coil domain-containing protein 149-B</fullName>
    </submittedName>
</protein>